<keyword evidence="2" id="KW-0732">Signal</keyword>
<organism evidence="3 4">
    <name type="scientific">Kuraishia capsulata CBS 1993</name>
    <dbReference type="NCBI Taxonomy" id="1382522"/>
    <lineage>
        <taxon>Eukaryota</taxon>
        <taxon>Fungi</taxon>
        <taxon>Dikarya</taxon>
        <taxon>Ascomycota</taxon>
        <taxon>Saccharomycotina</taxon>
        <taxon>Pichiomycetes</taxon>
        <taxon>Pichiales</taxon>
        <taxon>Pichiaceae</taxon>
        <taxon>Kuraishia</taxon>
    </lineage>
</organism>
<feature type="chain" id="PRO_5004878451" description="Intimal thickness related receptor IRP domain-containing protein" evidence="2">
    <location>
        <begin position="21"/>
        <end position="477"/>
    </location>
</feature>
<reference evidence="3" key="2">
    <citation type="submission" date="2014-02" db="EMBL/GenBank/DDBJ databases">
        <title>Complete DNA sequence of /Kuraishia capsulata/ illustrates novel genomic features among budding yeasts (/Saccharomycotina/).</title>
        <authorList>
            <person name="Morales L."/>
            <person name="Noel B."/>
            <person name="Porcel B."/>
            <person name="Marcet-Houben M."/>
            <person name="Hullo M-F."/>
            <person name="Sacerdot C."/>
            <person name="Tekaia F."/>
            <person name="Leh-Louis V."/>
            <person name="Despons L."/>
            <person name="Khanna V."/>
            <person name="Aury J-M."/>
            <person name="Barbe V."/>
            <person name="Couloux A."/>
            <person name="Labadie K."/>
            <person name="Pelletier E."/>
            <person name="Souciet J-L."/>
            <person name="Boekhout T."/>
            <person name="Gabaldon T."/>
            <person name="Wincker P."/>
            <person name="Dujon B."/>
        </authorList>
    </citation>
    <scope>NUCLEOTIDE SEQUENCE</scope>
    <source>
        <strain evidence="3">CBS 1993</strain>
    </source>
</reference>
<feature type="transmembrane region" description="Helical" evidence="1">
    <location>
        <begin position="302"/>
        <end position="326"/>
    </location>
</feature>
<keyword evidence="4" id="KW-1185">Reference proteome</keyword>
<feature type="transmembrane region" description="Helical" evidence="1">
    <location>
        <begin position="210"/>
        <end position="232"/>
    </location>
</feature>
<evidence type="ECO:0008006" key="5">
    <source>
        <dbReference type="Google" id="ProtNLM"/>
    </source>
</evidence>
<dbReference type="Proteomes" id="UP000019384">
    <property type="component" value="Unassembled WGS sequence"/>
</dbReference>
<dbReference type="OrthoDB" id="3996329at2759"/>
<dbReference type="EMBL" id="HG793126">
    <property type="protein sequence ID" value="CDK25337.1"/>
    <property type="molecule type" value="Genomic_DNA"/>
</dbReference>
<dbReference type="RefSeq" id="XP_022457349.1">
    <property type="nucleotide sequence ID" value="XM_022603471.1"/>
</dbReference>
<name>W6MKQ7_9ASCO</name>
<evidence type="ECO:0000313" key="3">
    <source>
        <dbReference type="EMBL" id="CDK25337.1"/>
    </source>
</evidence>
<reference evidence="3" key="1">
    <citation type="submission" date="2013-12" db="EMBL/GenBank/DDBJ databases">
        <authorList>
            <person name="Genoscope - CEA"/>
        </authorList>
    </citation>
    <scope>NUCLEOTIDE SEQUENCE</scope>
    <source>
        <strain evidence="3">CBS 1993</strain>
    </source>
</reference>
<keyword evidence="1" id="KW-0472">Membrane</keyword>
<dbReference type="AlphaFoldDB" id="W6MKQ7"/>
<gene>
    <name evidence="3" type="ORF">KUCA_T00001306001</name>
</gene>
<feature type="transmembrane region" description="Helical" evidence="1">
    <location>
        <begin position="412"/>
        <end position="435"/>
    </location>
</feature>
<dbReference type="GeneID" id="34518737"/>
<dbReference type="STRING" id="1382522.W6MKQ7"/>
<feature type="transmembrane region" description="Helical" evidence="1">
    <location>
        <begin position="447"/>
        <end position="464"/>
    </location>
</feature>
<keyword evidence="1" id="KW-1133">Transmembrane helix</keyword>
<dbReference type="HOGENOM" id="CLU_580118_0_0_1"/>
<sequence>MLTVSRLIAALLAVSSVVRAVEEPYQLKANQKFQTCAVVANYSHWLLLSENLDPFVGVKIVDKEALKGSKRVPPVKEGEDKKEEEKSFEWDLDVVIISAEDLALTKMEPGPAVKVCDESAMKAQLCHFNPSTVPQYPLDQLVGENLNKKPISAFKLSADNHDIFQYPVAFTENYCVIMQFNTAEESRTLELTINWQQSYGQLVQWDYHYMYIYALIGIIYFIAAISYFYYVFFKRRSTTSEYQGVVNSKTQLRNAEIQLRILLYMIGNCLVYFLTSIHLHSLNKIGYVHSNFSEVLLFFSSLASNTVFSVWVLYNLLLLSSGYLFISGKKGGPVLLFIRFLTGFTFISFLVFDVEHSNVYSFLNDKSYTFMGSTIYIEYLISFVTAAYWSFKTYVHLRSNGKTGTANRFFGTMILILLPVLFSELVREIIAFVISSDAFSTIANLSSYSYIFNLVITLVVAFLWRNTLLDSERVGKE</sequence>
<feature type="signal peptide" evidence="2">
    <location>
        <begin position="1"/>
        <end position="20"/>
    </location>
</feature>
<protein>
    <recommendedName>
        <fullName evidence="5">Intimal thickness related receptor IRP domain-containing protein</fullName>
    </recommendedName>
</protein>
<keyword evidence="1" id="KW-0812">Transmembrane</keyword>
<evidence type="ECO:0000313" key="4">
    <source>
        <dbReference type="Proteomes" id="UP000019384"/>
    </source>
</evidence>
<feature type="transmembrane region" description="Helical" evidence="1">
    <location>
        <begin position="333"/>
        <end position="352"/>
    </location>
</feature>
<proteinExistence type="predicted"/>
<evidence type="ECO:0000256" key="2">
    <source>
        <dbReference type="SAM" id="SignalP"/>
    </source>
</evidence>
<evidence type="ECO:0000256" key="1">
    <source>
        <dbReference type="SAM" id="Phobius"/>
    </source>
</evidence>
<feature type="transmembrane region" description="Helical" evidence="1">
    <location>
        <begin position="261"/>
        <end position="282"/>
    </location>
</feature>
<feature type="transmembrane region" description="Helical" evidence="1">
    <location>
        <begin position="372"/>
        <end position="391"/>
    </location>
</feature>
<accession>W6MKQ7</accession>